<evidence type="ECO:0000256" key="3">
    <source>
        <dbReference type="ARBA" id="ARBA00022490"/>
    </source>
</evidence>
<evidence type="ECO:0000256" key="1">
    <source>
        <dbReference type="ARBA" id="ARBA00004496"/>
    </source>
</evidence>
<comment type="subcellular location">
    <subcellularLocation>
        <location evidence="1">Cytoplasm</location>
    </subcellularLocation>
</comment>
<evidence type="ECO:0000313" key="14">
    <source>
        <dbReference type="Proteomes" id="UP000031036"/>
    </source>
</evidence>
<dbReference type="GO" id="GO:0008270">
    <property type="term" value="F:zinc ion binding"/>
    <property type="evidence" value="ECO:0007669"/>
    <property type="project" value="UniProtKB-KW"/>
</dbReference>
<dbReference type="InterPro" id="IPR000306">
    <property type="entry name" value="Znf_FYVE"/>
</dbReference>
<feature type="compositionally biased region" description="Polar residues" evidence="10">
    <location>
        <begin position="414"/>
        <end position="433"/>
    </location>
</feature>
<feature type="domain" description="VHS" evidence="12">
    <location>
        <begin position="12"/>
        <end position="140"/>
    </location>
</feature>
<dbReference type="InterPro" id="IPR024641">
    <property type="entry name" value="HRS_helical"/>
</dbReference>
<dbReference type="SMART" id="SM00288">
    <property type="entry name" value="VHS"/>
    <property type="match status" value="1"/>
</dbReference>
<keyword evidence="6 8" id="KW-0863">Zinc-finger</keyword>
<evidence type="ECO:0000256" key="10">
    <source>
        <dbReference type="SAM" id="MobiDB-lite"/>
    </source>
</evidence>
<dbReference type="CDD" id="cd15720">
    <property type="entry name" value="FYVE_Hrs"/>
    <property type="match status" value="1"/>
</dbReference>
<name>A0A0B2VQF8_TOXCA</name>
<evidence type="ECO:0000259" key="11">
    <source>
        <dbReference type="PROSITE" id="PS50178"/>
    </source>
</evidence>
<dbReference type="PANTHER" id="PTHR46275">
    <property type="entry name" value="HEPATOCYTE GROWTH FACTOR-REGULATED TYROSINE KINASE SUBSTRATE"/>
    <property type="match status" value="1"/>
</dbReference>
<dbReference type="CDD" id="cd03569">
    <property type="entry name" value="VHS_Hrs"/>
    <property type="match status" value="1"/>
</dbReference>
<keyword evidence="5" id="KW-0479">Metal-binding</keyword>
<dbReference type="GO" id="GO:0043130">
    <property type="term" value="F:ubiquitin binding"/>
    <property type="evidence" value="ECO:0007669"/>
    <property type="project" value="InterPro"/>
</dbReference>
<comment type="caution">
    <text evidence="13">The sequence shown here is derived from an EMBL/GenBank/DDBJ whole genome shotgun (WGS) entry which is preliminary data.</text>
</comment>
<dbReference type="Gene3D" id="1.20.5.1940">
    <property type="match status" value="1"/>
</dbReference>
<dbReference type="SUPFAM" id="SSF48464">
    <property type="entry name" value="ENTH/VHS domain"/>
    <property type="match status" value="1"/>
</dbReference>
<evidence type="ECO:0000313" key="13">
    <source>
        <dbReference type="EMBL" id="KHN83604.1"/>
    </source>
</evidence>
<evidence type="ECO:0000256" key="5">
    <source>
        <dbReference type="ARBA" id="ARBA00022723"/>
    </source>
</evidence>
<accession>A0A0B2VQF8</accession>
<reference evidence="13 14" key="1">
    <citation type="submission" date="2014-11" db="EMBL/GenBank/DDBJ databases">
        <title>Genetic blueprint of the zoonotic pathogen Toxocara canis.</title>
        <authorList>
            <person name="Zhu X.-Q."/>
            <person name="Korhonen P.K."/>
            <person name="Cai H."/>
            <person name="Young N.D."/>
            <person name="Nejsum P."/>
            <person name="von Samson-Himmelstjerna G."/>
            <person name="Boag P.R."/>
            <person name="Tan P."/>
            <person name="Li Q."/>
            <person name="Min J."/>
            <person name="Yang Y."/>
            <person name="Wang X."/>
            <person name="Fang X."/>
            <person name="Hall R.S."/>
            <person name="Hofmann A."/>
            <person name="Sternberg P.W."/>
            <person name="Jex A.R."/>
            <person name="Gasser R.B."/>
        </authorList>
    </citation>
    <scope>NUCLEOTIDE SEQUENCE [LARGE SCALE GENOMIC DNA]</scope>
    <source>
        <strain evidence="13">PN_DK_2014</strain>
    </source>
</reference>
<dbReference type="Pfam" id="PF12210">
    <property type="entry name" value="Hrs_helical"/>
    <property type="match status" value="1"/>
</dbReference>
<dbReference type="SMART" id="SM00064">
    <property type="entry name" value="FYVE"/>
    <property type="match status" value="1"/>
</dbReference>
<feature type="compositionally biased region" description="Polar residues" evidence="10">
    <location>
        <begin position="988"/>
        <end position="1001"/>
    </location>
</feature>
<keyword evidence="13" id="KW-0808">Transferase</keyword>
<feature type="region of interest" description="Disordered" evidence="10">
    <location>
        <begin position="367"/>
        <end position="439"/>
    </location>
</feature>
<evidence type="ECO:0000256" key="6">
    <source>
        <dbReference type="ARBA" id="ARBA00022771"/>
    </source>
</evidence>
<dbReference type="GO" id="GO:0035091">
    <property type="term" value="F:phosphatidylinositol binding"/>
    <property type="evidence" value="ECO:0007669"/>
    <property type="project" value="InterPro"/>
</dbReference>
<dbReference type="OrthoDB" id="957735at2759"/>
<dbReference type="PROSITE" id="PS50178">
    <property type="entry name" value="ZF_FYVE"/>
    <property type="match status" value="1"/>
</dbReference>
<dbReference type="SUPFAM" id="SSF57903">
    <property type="entry name" value="FYVE/PHD zinc finger"/>
    <property type="match status" value="1"/>
</dbReference>
<dbReference type="GO" id="GO:0031623">
    <property type="term" value="P:receptor internalization"/>
    <property type="evidence" value="ECO:0007669"/>
    <property type="project" value="TreeGrafter"/>
</dbReference>
<dbReference type="GO" id="GO:0032456">
    <property type="term" value="P:endocytic recycling"/>
    <property type="evidence" value="ECO:0007669"/>
    <property type="project" value="TreeGrafter"/>
</dbReference>
<keyword evidence="9" id="KW-0175">Coiled coil</keyword>
<feature type="coiled-coil region" evidence="9">
    <location>
        <begin position="507"/>
        <end position="557"/>
    </location>
</feature>
<dbReference type="CDD" id="cd21387">
    <property type="entry name" value="GAT_Hrs"/>
    <property type="match status" value="1"/>
</dbReference>
<feature type="domain" description="FYVE-type" evidence="11">
    <location>
        <begin position="157"/>
        <end position="217"/>
    </location>
</feature>
<keyword evidence="4" id="KW-0597">Phosphoprotein</keyword>
<dbReference type="Proteomes" id="UP000031036">
    <property type="component" value="Unassembled WGS sequence"/>
</dbReference>
<sequence>MARRFDRQLEKATDSTLIDPNWDAIIECVDMIRGGEAPVKAAVASIRRRYHNENPHVAHHALLVLEACMKNCGNKFHAEVATKEFMEDLKNLSLDSTPDKVKSKILELLQCWAMAFKNKPEYKIVVDTHNLMKLAGFEFPEVAEAEAMFVAESAPEWADGEECYRCRTSFGIITRKHHCRACGQIFCDKCSSKQSYLPQYGIEKQVRVCDGCYEKTPSGKTKSPSEVQSSTISGQSTSAKADKPLPVDAKKTAEQRARELKQAEEDELNLALAISQSEAEAQEQERQRRLYQLYNGTEAVGALTTQVEASSNTNETQSSTNNETFIYKGAATTKRAESESAAVSSREADVDPELARYLNRDYWQQRKNEQKNTAAGESHMAECRKTPTPTAPPPSEPSITRHDATMDSGGALSVASTTKQLDGNVTPTPQFTSAEEEETAETMEFCRQLKEQVTVMDNRIRSNIARNRSIVNDTAIQSLFIRLTEMHAQVMARMNKLEDRRNYFESLQDHLAHIQEARQAVNALREDYERRKQERAVEEQRLRQQEMQQKVDLMRQKKHELLLHQRHLALLRFQQQEQELQMRRMQQAQHGAVQQPSCYYTAQPGMPPGYVNSTTTALNPSGVVQQPYYADGIQPYAAQQYGYPTSTYVDPNQQRQLAPPLGQVSQATPQINSLSGITGELLLHQRHLALLRFQQQEQELQMRRMQQAQHGAVQQPSCYYTAQPGMPPGYVNSTTTALNPSGVVQQPYYADGIQPYAAQQYGYPTSTYVDPNQQRQLAPPLGQVSQATPQIQQSVPQVSQPVPQVPQVAAQISQPVQQVGYPAQYLGQSLPAQDATVANDQKTMPISSQPPMHSVSSTGATCNGTAHLTMSSSDPTLGNAYNGNIAHQSYMFQQGIAQIPAPPQVAAASTQQQYTVPASLPTANPQYHQYPIVQNQPCPTYQAANATGVYVPQPLAQSGVQGEHQQQYPNAGEGYYQGVAVAQPVASGPNSNYLDPTQRSQPAEDLLISFD</sequence>
<evidence type="ECO:0000256" key="4">
    <source>
        <dbReference type="ARBA" id="ARBA00022553"/>
    </source>
</evidence>
<organism evidence="13 14">
    <name type="scientific">Toxocara canis</name>
    <name type="common">Canine roundworm</name>
    <dbReference type="NCBI Taxonomy" id="6265"/>
    <lineage>
        <taxon>Eukaryota</taxon>
        <taxon>Metazoa</taxon>
        <taxon>Ecdysozoa</taxon>
        <taxon>Nematoda</taxon>
        <taxon>Chromadorea</taxon>
        <taxon>Rhabditida</taxon>
        <taxon>Spirurina</taxon>
        <taxon>Ascaridomorpha</taxon>
        <taxon>Ascaridoidea</taxon>
        <taxon>Toxocaridae</taxon>
        <taxon>Toxocara</taxon>
    </lineage>
</organism>
<feature type="compositionally biased region" description="Polar residues" evidence="10">
    <location>
        <begin position="218"/>
        <end position="239"/>
    </location>
</feature>
<feature type="region of interest" description="Disordered" evidence="10">
    <location>
        <begin position="986"/>
        <end position="1011"/>
    </location>
</feature>
<dbReference type="Pfam" id="PF01363">
    <property type="entry name" value="FYVE"/>
    <property type="match status" value="1"/>
</dbReference>
<evidence type="ECO:0000256" key="9">
    <source>
        <dbReference type="SAM" id="Coils"/>
    </source>
</evidence>
<dbReference type="InterPro" id="IPR008942">
    <property type="entry name" value="ENTH_VHS"/>
</dbReference>
<dbReference type="InterPro" id="IPR002014">
    <property type="entry name" value="VHS_dom"/>
</dbReference>
<dbReference type="FunFam" id="3.30.40.10:FF:000105">
    <property type="entry name" value="WD repeat and FYVE domain-containing protein 2"/>
    <property type="match status" value="1"/>
</dbReference>
<gene>
    <name evidence="13" type="primary">HGS</name>
    <name evidence="13" type="ORF">Tcan_18774</name>
</gene>
<dbReference type="InterPro" id="IPR017455">
    <property type="entry name" value="Znf_FYVE-rel"/>
</dbReference>
<dbReference type="PANTHER" id="PTHR46275:SF1">
    <property type="entry name" value="HEPATOCYTE GROWTH FACTOR-REGULATED TYROSINE KINASE SUBSTRATE"/>
    <property type="match status" value="1"/>
</dbReference>
<dbReference type="AlphaFoldDB" id="A0A0B2VQF8"/>
<keyword evidence="3" id="KW-0963">Cytoplasm</keyword>
<evidence type="ECO:0000259" key="12">
    <source>
        <dbReference type="PROSITE" id="PS50179"/>
    </source>
</evidence>
<keyword evidence="14" id="KW-1185">Reference proteome</keyword>
<feature type="compositionally biased region" description="Basic and acidic residues" evidence="10">
    <location>
        <begin position="240"/>
        <end position="256"/>
    </location>
</feature>
<protein>
    <recommendedName>
        <fullName evidence="2">Hepatocyte growth factor-regulated tyrosine kinase substrate</fullName>
    </recommendedName>
</protein>
<dbReference type="Gene3D" id="3.30.40.10">
    <property type="entry name" value="Zinc/RING finger domain, C3HC4 (zinc finger)"/>
    <property type="match status" value="1"/>
</dbReference>
<evidence type="ECO:0000256" key="8">
    <source>
        <dbReference type="PROSITE-ProRule" id="PRU00091"/>
    </source>
</evidence>
<dbReference type="InterPro" id="IPR013083">
    <property type="entry name" value="Znf_RING/FYVE/PHD"/>
</dbReference>
<feature type="region of interest" description="Disordered" evidence="10">
    <location>
        <begin position="216"/>
        <end position="256"/>
    </location>
</feature>
<dbReference type="GO" id="GO:0005769">
    <property type="term" value="C:early endosome"/>
    <property type="evidence" value="ECO:0007669"/>
    <property type="project" value="TreeGrafter"/>
</dbReference>
<dbReference type="STRING" id="6265.A0A0B2VQF8"/>
<dbReference type="Pfam" id="PF00790">
    <property type="entry name" value="VHS"/>
    <property type="match status" value="1"/>
</dbReference>
<dbReference type="Gene3D" id="1.25.40.90">
    <property type="match status" value="1"/>
</dbReference>
<dbReference type="InterPro" id="IPR011011">
    <property type="entry name" value="Znf_FYVE_PHD"/>
</dbReference>
<dbReference type="InterPro" id="IPR017073">
    <property type="entry name" value="HGS/VPS27"/>
</dbReference>
<dbReference type="GO" id="GO:0016301">
    <property type="term" value="F:kinase activity"/>
    <property type="evidence" value="ECO:0007669"/>
    <property type="project" value="UniProtKB-KW"/>
</dbReference>
<keyword evidence="13" id="KW-0418">Kinase</keyword>
<evidence type="ECO:0000256" key="2">
    <source>
        <dbReference type="ARBA" id="ARBA00015450"/>
    </source>
</evidence>
<proteinExistence type="predicted"/>
<evidence type="ECO:0000256" key="7">
    <source>
        <dbReference type="ARBA" id="ARBA00022833"/>
    </source>
</evidence>
<dbReference type="PROSITE" id="PS50179">
    <property type="entry name" value="VHS"/>
    <property type="match status" value="1"/>
</dbReference>
<keyword evidence="7" id="KW-0862">Zinc</keyword>
<dbReference type="EMBL" id="JPKZ01001178">
    <property type="protein sequence ID" value="KHN83604.1"/>
    <property type="molecule type" value="Genomic_DNA"/>
</dbReference>